<comment type="caution">
    <text evidence="1">The sequence shown here is derived from an EMBL/GenBank/DDBJ whole genome shotgun (WGS) entry which is preliminary data.</text>
</comment>
<gene>
    <name evidence="1" type="ORF">GCM10022228_00930</name>
</gene>
<organism evidence="1 2">
    <name type="scientific">Halomonas cibimaris</name>
    <dbReference type="NCBI Taxonomy" id="657012"/>
    <lineage>
        <taxon>Bacteria</taxon>
        <taxon>Pseudomonadati</taxon>
        <taxon>Pseudomonadota</taxon>
        <taxon>Gammaproteobacteria</taxon>
        <taxon>Oceanospirillales</taxon>
        <taxon>Halomonadaceae</taxon>
        <taxon>Halomonas</taxon>
    </lineage>
</organism>
<name>A0ABP7L450_9GAMM</name>
<evidence type="ECO:0000313" key="1">
    <source>
        <dbReference type="EMBL" id="GAA3893620.1"/>
    </source>
</evidence>
<dbReference type="EMBL" id="BAAAZT010000006">
    <property type="protein sequence ID" value="GAA3893620.1"/>
    <property type="molecule type" value="Genomic_DNA"/>
</dbReference>
<accession>A0ABP7L450</accession>
<reference evidence="2" key="1">
    <citation type="journal article" date="2019" name="Int. J. Syst. Evol. Microbiol.">
        <title>The Global Catalogue of Microorganisms (GCM) 10K type strain sequencing project: providing services to taxonomists for standard genome sequencing and annotation.</title>
        <authorList>
            <consortium name="The Broad Institute Genomics Platform"/>
            <consortium name="The Broad Institute Genome Sequencing Center for Infectious Disease"/>
            <person name="Wu L."/>
            <person name="Ma J."/>
        </authorList>
    </citation>
    <scope>NUCLEOTIDE SEQUENCE [LARGE SCALE GENOMIC DNA]</scope>
    <source>
        <strain evidence="2">JCM 16914</strain>
    </source>
</reference>
<proteinExistence type="predicted"/>
<keyword evidence="2" id="KW-1185">Reference proteome</keyword>
<evidence type="ECO:0000313" key="2">
    <source>
        <dbReference type="Proteomes" id="UP001500133"/>
    </source>
</evidence>
<sequence length="164" mass="18614">MTQIFYPDLTMTAAVGGASGRDSAYFDAFANGSAQWYHMPQRTFHGQYRQHVVEEIRFLALATTSADTPHTKQLDKLWPVKKVTLRPLNELNAKHAGKVSDSTELYYLFELGKPLTLPQPITHVPHRPIRNTMRLTTLSRLEQAKEFCDIESVYQNALAPAKKL</sequence>
<dbReference type="Proteomes" id="UP001500133">
    <property type="component" value="Unassembled WGS sequence"/>
</dbReference>
<protein>
    <submittedName>
        <fullName evidence="1">Uncharacterized protein</fullName>
    </submittedName>
</protein>